<evidence type="ECO:0000313" key="8">
    <source>
        <dbReference type="Proteomes" id="UP001431209"/>
    </source>
</evidence>
<dbReference type="Pfam" id="PF00150">
    <property type="entry name" value="Cellulase"/>
    <property type="match status" value="1"/>
</dbReference>
<name>A0AAW2YVJ5_9EUKA</name>
<keyword evidence="8" id="KW-1185">Reference proteome</keyword>
<dbReference type="PANTHER" id="PTHR37398">
    <property type="entry name" value="ENDO-BETA-1,4-MANNANASE"/>
    <property type="match status" value="1"/>
</dbReference>
<dbReference type="GO" id="GO:0000272">
    <property type="term" value="P:polysaccharide catabolic process"/>
    <property type="evidence" value="ECO:0007669"/>
    <property type="project" value="InterPro"/>
</dbReference>
<feature type="chain" id="PRO_5043991347" evidence="5">
    <location>
        <begin position="19"/>
        <end position="364"/>
    </location>
</feature>
<evidence type="ECO:0000256" key="3">
    <source>
        <dbReference type="ARBA" id="ARBA00023295"/>
    </source>
</evidence>
<protein>
    <submittedName>
        <fullName evidence="7">Mannan endo-1,4-beta-mannosidase MAN</fullName>
    </submittedName>
</protein>
<dbReference type="EMBL" id="JAOPGA020000708">
    <property type="protein sequence ID" value="KAL0480961.1"/>
    <property type="molecule type" value="Genomic_DNA"/>
</dbReference>
<keyword evidence="2 4" id="KW-0378">Hydrolase</keyword>
<dbReference type="InterPro" id="IPR001547">
    <property type="entry name" value="Glyco_hydro_5"/>
</dbReference>
<accession>A0AAW2YVJ5</accession>
<evidence type="ECO:0000313" key="7">
    <source>
        <dbReference type="EMBL" id="KAL0480961.1"/>
    </source>
</evidence>
<dbReference type="InterPro" id="IPR017853">
    <property type="entry name" value="GH"/>
</dbReference>
<sequence>MNLRLFVLLVSVFIFVTSRAPVPKRSSSVFFNGKDRFQIGVNYPWKNYGSDFGNSIWGIKTVSEDFESHNGNFADLRSKEVQVVRWWLFSDSRTGIRYDGNRHPSSIDSKVFSDLDAAISVAKARNIALIVSLFDFHYLFKEKRFGDVVVAGRSDVIADSAKQDSLMKNVIEPLFSRYGRESTILAWEVMNEPEWIIGDIPQASVDKSAVPVGLKQFYEFSSKVTSRIHSMTEQYATMGGTCLKWYRIWTQAFARQLGLPELDLDFYQAHYYNWMDTCQIDDDPLLGPAHHCSPLVQDYYQLADVDRPIVVAEFSAPDRTTGILMEGFIRKGYAGALAWAYTGDMKVDWNSFVNVANRFRNITQ</sequence>
<feature type="signal peptide" evidence="5">
    <location>
        <begin position="1"/>
        <end position="18"/>
    </location>
</feature>
<keyword evidence="5" id="KW-0732">Signal</keyword>
<evidence type="ECO:0000259" key="6">
    <source>
        <dbReference type="Pfam" id="PF00150"/>
    </source>
</evidence>
<proteinExistence type="inferred from homology"/>
<dbReference type="SUPFAM" id="SSF51445">
    <property type="entry name" value="(Trans)glycosidases"/>
    <property type="match status" value="1"/>
</dbReference>
<evidence type="ECO:0000256" key="4">
    <source>
        <dbReference type="RuleBase" id="RU361153"/>
    </source>
</evidence>
<evidence type="ECO:0000256" key="2">
    <source>
        <dbReference type="ARBA" id="ARBA00022801"/>
    </source>
</evidence>
<feature type="domain" description="Glycoside hydrolase family 5" evidence="6">
    <location>
        <begin position="73"/>
        <end position="276"/>
    </location>
</feature>
<evidence type="ECO:0000256" key="1">
    <source>
        <dbReference type="ARBA" id="ARBA00005641"/>
    </source>
</evidence>
<evidence type="ECO:0000256" key="5">
    <source>
        <dbReference type="SAM" id="SignalP"/>
    </source>
</evidence>
<reference evidence="7 8" key="1">
    <citation type="submission" date="2024-03" db="EMBL/GenBank/DDBJ databases">
        <title>The Acrasis kona genome and developmental transcriptomes reveal deep origins of eukaryotic multicellular pathways.</title>
        <authorList>
            <person name="Sheikh S."/>
            <person name="Fu C.-J."/>
            <person name="Brown M.W."/>
            <person name="Baldauf S.L."/>
        </authorList>
    </citation>
    <scope>NUCLEOTIDE SEQUENCE [LARGE SCALE GENOMIC DNA]</scope>
    <source>
        <strain evidence="7 8">ATCC MYA-3509</strain>
    </source>
</reference>
<dbReference type="AlphaFoldDB" id="A0AAW2YVJ5"/>
<dbReference type="Proteomes" id="UP001431209">
    <property type="component" value="Unassembled WGS sequence"/>
</dbReference>
<comment type="caution">
    <text evidence="7">The sequence shown here is derived from an EMBL/GenBank/DDBJ whole genome shotgun (WGS) entry which is preliminary data.</text>
</comment>
<dbReference type="GO" id="GO:0004553">
    <property type="term" value="F:hydrolase activity, hydrolyzing O-glycosyl compounds"/>
    <property type="evidence" value="ECO:0007669"/>
    <property type="project" value="InterPro"/>
</dbReference>
<organism evidence="7 8">
    <name type="scientific">Acrasis kona</name>
    <dbReference type="NCBI Taxonomy" id="1008807"/>
    <lineage>
        <taxon>Eukaryota</taxon>
        <taxon>Discoba</taxon>
        <taxon>Heterolobosea</taxon>
        <taxon>Tetramitia</taxon>
        <taxon>Eutetramitia</taxon>
        <taxon>Acrasidae</taxon>
        <taxon>Acrasis</taxon>
    </lineage>
</organism>
<keyword evidence="3 4" id="KW-0326">Glycosidase</keyword>
<comment type="similarity">
    <text evidence="1 4">Belongs to the glycosyl hydrolase 5 (cellulase A) family.</text>
</comment>
<gene>
    <name evidence="7" type="ORF">AKO1_013597</name>
</gene>
<dbReference type="PANTHER" id="PTHR37398:SF3">
    <property type="entry name" value="GLYCOSIDE HYDROLASE FAMILY 5 DOMAIN-CONTAINING PROTEIN"/>
    <property type="match status" value="1"/>
</dbReference>
<dbReference type="Gene3D" id="3.20.20.80">
    <property type="entry name" value="Glycosidases"/>
    <property type="match status" value="1"/>
</dbReference>